<sequence length="612" mass="66804">MIELQNVILEMIAKGKTLERTAVRLCVEVERLLPGVVCSVMTVDGDDTLHPLAAPSLPDDYPRQFDGVAVGLDSGSCGAAAYLRTGVTTIDIATDPHWHRYRHLSLPLGLLACWSSPILNGLGDAIGTFTLYYRDRRGPTDAEQDVVAHCLHLSAIAIERHQRVVEHERRAFTDALTNLNNRAAFDAALRHLRCDVPGAWGLLVIDLDNLKIANDIFGHATGDCMLQIASKRISEAVHPDRAFRLGGDEFAVILQSPDALSDLAQTAERILAVLVRPADCRGNIVVPRGTIGGALVAADDPTPQQVHQNADFALYHAKESCRGAFVRFWPGLGTSITRRLTAIQDVDLALREQRIEAYYQPIVRLDTLEIVGLEALCRMRVDDRIVPAALFHEATTDVHIATELTARMMALVAADVRGWLDLGIPFQHVGINVSSADIHGRVDHVLESAFRAHSVPLKHVILEVTESVYMGQGDHVTERAIKALRSKGLRVALDDFGTGFASLTHLLTVPVDIIKIDKSFVDRLHPGDGSMAIVEGLIRIAGQLDIRVVAEGIETEEQAQLLKSMGCVLGQGYLFSRAVDRATVTTLLLDCSQPARKGPSPKKLLPAAGRRR</sequence>
<dbReference type="PROSITE" id="PS50883">
    <property type="entry name" value="EAL"/>
    <property type="match status" value="1"/>
</dbReference>
<comment type="caution">
    <text evidence="3">The sequence shown here is derived from an EMBL/GenBank/DDBJ whole genome shotgun (WGS) entry which is preliminary data.</text>
</comment>
<accession>A0ABW4TZF6</accession>
<protein>
    <submittedName>
        <fullName evidence="3">Bifunctional diguanylate cyclase/phosphodiesterase</fullName>
    </submittedName>
</protein>
<dbReference type="Gene3D" id="3.20.20.450">
    <property type="entry name" value="EAL domain"/>
    <property type="match status" value="1"/>
</dbReference>
<dbReference type="NCBIfam" id="TIGR00254">
    <property type="entry name" value="GGDEF"/>
    <property type="match status" value="1"/>
</dbReference>
<feature type="domain" description="GGDEF" evidence="2">
    <location>
        <begin position="198"/>
        <end position="330"/>
    </location>
</feature>
<proteinExistence type="predicted"/>
<keyword evidence="4" id="KW-1185">Reference proteome</keyword>
<dbReference type="EMBL" id="JBHUGS010000002">
    <property type="protein sequence ID" value="MFD1950411.1"/>
    <property type="molecule type" value="Genomic_DNA"/>
</dbReference>
<gene>
    <name evidence="3" type="ORF">ACFSGX_06485</name>
</gene>
<name>A0ABW4TZF6_9SPHN</name>
<dbReference type="PANTHER" id="PTHR33121">
    <property type="entry name" value="CYCLIC DI-GMP PHOSPHODIESTERASE PDEF"/>
    <property type="match status" value="1"/>
</dbReference>
<dbReference type="InterPro" id="IPR035919">
    <property type="entry name" value="EAL_sf"/>
</dbReference>
<dbReference type="SMART" id="SM00052">
    <property type="entry name" value="EAL"/>
    <property type="match status" value="1"/>
</dbReference>
<reference evidence="4" key="1">
    <citation type="journal article" date="2019" name="Int. J. Syst. Evol. Microbiol.">
        <title>The Global Catalogue of Microorganisms (GCM) 10K type strain sequencing project: providing services to taxonomists for standard genome sequencing and annotation.</title>
        <authorList>
            <consortium name="The Broad Institute Genomics Platform"/>
            <consortium name="The Broad Institute Genome Sequencing Center for Infectious Disease"/>
            <person name="Wu L."/>
            <person name="Ma J."/>
        </authorList>
    </citation>
    <scope>NUCLEOTIDE SEQUENCE [LARGE SCALE GENOMIC DNA]</scope>
    <source>
        <strain evidence="4">CGMCC 1.12702</strain>
    </source>
</reference>
<evidence type="ECO:0000313" key="4">
    <source>
        <dbReference type="Proteomes" id="UP001597400"/>
    </source>
</evidence>
<organism evidence="3 4">
    <name type="scientific">Sphingomonas arantia</name>
    <dbReference type="NCBI Taxonomy" id="1460676"/>
    <lineage>
        <taxon>Bacteria</taxon>
        <taxon>Pseudomonadati</taxon>
        <taxon>Pseudomonadota</taxon>
        <taxon>Alphaproteobacteria</taxon>
        <taxon>Sphingomonadales</taxon>
        <taxon>Sphingomonadaceae</taxon>
        <taxon>Sphingomonas</taxon>
    </lineage>
</organism>
<dbReference type="InterPro" id="IPR001633">
    <property type="entry name" value="EAL_dom"/>
</dbReference>
<dbReference type="PANTHER" id="PTHR33121:SF70">
    <property type="entry name" value="SIGNALING PROTEIN YKOW"/>
    <property type="match status" value="1"/>
</dbReference>
<evidence type="ECO:0000313" key="3">
    <source>
        <dbReference type="EMBL" id="MFD1950411.1"/>
    </source>
</evidence>
<dbReference type="InterPro" id="IPR003018">
    <property type="entry name" value="GAF"/>
</dbReference>
<dbReference type="Gene3D" id="3.30.70.270">
    <property type="match status" value="1"/>
</dbReference>
<dbReference type="PROSITE" id="PS50887">
    <property type="entry name" value="GGDEF"/>
    <property type="match status" value="1"/>
</dbReference>
<dbReference type="InterPro" id="IPR050706">
    <property type="entry name" value="Cyclic-di-GMP_PDE-like"/>
</dbReference>
<dbReference type="SUPFAM" id="SSF141868">
    <property type="entry name" value="EAL domain-like"/>
    <property type="match status" value="1"/>
</dbReference>
<dbReference type="SMART" id="SM00267">
    <property type="entry name" value="GGDEF"/>
    <property type="match status" value="1"/>
</dbReference>
<dbReference type="CDD" id="cd01949">
    <property type="entry name" value="GGDEF"/>
    <property type="match status" value="1"/>
</dbReference>
<dbReference type="SMART" id="SM00065">
    <property type="entry name" value="GAF"/>
    <property type="match status" value="1"/>
</dbReference>
<dbReference type="InterPro" id="IPR029016">
    <property type="entry name" value="GAF-like_dom_sf"/>
</dbReference>
<dbReference type="SUPFAM" id="SSF55781">
    <property type="entry name" value="GAF domain-like"/>
    <property type="match status" value="1"/>
</dbReference>
<dbReference type="InterPro" id="IPR000160">
    <property type="entry name" value="GGDEF_dom"/>
</dbReference>
<evidence type="ECO:0000259" key="1">
    <source>
        <dbReference type="PROSITE" id="PS50883"/>
    </source>
</evidence>
<dbReference type="Pfam" id="PF00990">
    <property type="entry name" value="GGDEF"/>
    <property type="match status" value="1"/>
</dbReference>
<dbReference type="RefSeq" id="WP_380928473.1">
    <property type="nucleotide sequence ID" value="NZ_JBHUGS010000002.1"/>
</dbReference>
<evidence type="ECO:0000259" key="2">
    <source>
        <dbReference type="PROSITE" id="PS50887"/>
    </source>
</evidence>
<dbReference type="InterPro" id="IPR043128">
    <property type="entry name" value="Rev_trsase/Diguanyl_cyclase"/>
</dbReference>
<dbReference type="SUPFAM" id="SSF55073">
    <property type="entry name" value="Nucleotide cyclase"/>
    <property type="match status" value="1"/>
</dbReference>
<dbReference type="Proteomes" id="UP001597400">
    <property type="component" value="Unassembled WGS sequence"/>
</dbReference>
<dbReference type="Gene3D" id="3.30.450.40">
    <property type="match status" value="1"/>
</dbReference>
<dbReference type="Pfam" id="PF13185">
    <property type="entry name" value="GAF_2"/>
    <property type="match status" value="1"/>
</dbReference>
<dbReference type="Pfam" id="PF00563">
    <property type="entry name" value="EAL"/>
    <property type="match status" value="1"/>
</dbReference>
<dbReference type="InterPro" id="IPR029787">
    <property type="entry name" value="Nucleotide_cyclase"/>
</dbReference>
<feature type="domain" description="EAL" evidence="1">
    <location>
        <begin position="339"/>
        <end position="592"/>
    </location>
</feature>
<dbReference type="CDD" id="cd01948">
    <property type="entry name" value="EAL"/>
    <property type="match status" value="1"/>
</dbReference>